<feature type="transmembrane region" description="Helical" evidence="7">
    <location>
        <begin position="292"/>
        <end position="313"/>
    </location>
</feature>
<evidence type="ECO:0000313" key="8">
    <source>
        <dbReference type="EMBL" id="OSJ14456.1"/>
    </source>
</evidence>
<keyword evidence="6 7" id="KW-0472">Membrane</keyword>
<dbReference type="Proteomes" id="UP000193553">
    <property type="component" value="Unassembled WGS sequence"/>
</dbReference>
<gene>
    <name evidence="8" type="ORF">BSZ18_09400</name>
</gene>
<feature type="transmembrane region" description="Helical" evidence="7">
    <location>
        <begin position="117"/>
        <end position="134"/>
    </location>
</feature>
<dbReference type="OrthoDB" id="7356923at2"/>
<dbReference type="Pfam" id="PF13440">
    <property type="entry name" value="Polysacc_synt_3"/>
    <property type="match status" value="1"/>
</dbReference>
<protein>
    <submittedName>
        <fullName evidence="8">Polysaccharide biosynthesis protein</fullName>
    </submittedName>
</protein>
<reference evidence="8 9" key="1">
    <citation type="submission" date="2017-03" db="EMBL/GenBank/DDBJ databases">
        <title>Whole genome sequences of fourteen strains of Bradyrhizobium canariense and one strain of Bradyrhizobium japonicum isolated from Lupinus (Papilionoideae: Genisteae) species in Algeria.</title>
        <authorList>
            <person name="Crovadore J."/>
            <person name="Chekireb D."/>
            <person name="Brachmann A."/>
            <person name="Chablais R."/>
            <person name="Cochard B."/>
            <person name="Lefort F."/>
        </authorList>
    </citation>
    <scope>NUCLEOTIDE SEQUENCE [LARGE SCALE GENOMIC DNA]</scope>
    <source>
        <strain evidence="8 9">UBMA195</strain>
    </source>
</reference>
<feature type="transmembrane region" description="Helical" evidence="7">
    <location>
        <begin position="40"/>
        <end position="65"/>
    </location>
</feature>
<feature type="transmembrane region" description="Helical" evidence="7">
    <location>
        <begin position="208"/>
        <end position="225"/>
    </location>
</feature>
<dbReference type="GO" id="GO:0005886">
    <property type="term" value="C:plasma membrane"/>
    <property type="evidence" value="ECO:0007669"/>
    <property type="project" value="UniProtKB-SubCell"/>
</dbReference>
<evidence type="ECO:0000256" key="1">
    <source>
        <dbReference type="ARBA" id="ARBA00004651"/>
    </source>
</evidence>
<name>A0A1X3G0E1_9BRAD</name>
<keyword evidence="4 7" id="KW-0812">Transmembrane</keyword>
<evidence type="ECO:0000313" key="9">
    <source>
        <dbReference type="Proteomes" id="UP000193553"/>
    </source>
</evidence>
<feature type="transmembrane region" description="Helical" evidence="7">
    <location>
        <begin position="141"/>
        <end position="163"/>
    </location>
</feature>
<comment type="subcellular location">
    <subcellularLocation>
        <location evidence="1">Cell membrane</location>
        <topology evidence="1">Multi-pass membrane protein</topology>
    </subcellularLocation>
</comment>
<dbReference type="PANTHER" id="PTHR30250:SF10">
    <property type="entry name" value="LIPOPOLYSACCHARIDE BIOSYNTHESIS PROTEIN WZXC"/>
    <property type="match status" value="1"/>
</dbReference>
<evidence type="ECO:0000256" key="2">
    <source>
        <dbReference type="ARBA" id="ARBA00007430"/>
    </source>
</evidence>
<dbReference type="EMBL" id="NAFI01000159">
    <property type="protein sequence ID" value="OSJ14456.1"/>
    <property type="molecule type" value="Genomic_DNA"/>
</dbReference>
<organism evidence="8 9">
    <name type="scientific">Bradyrhizobium canariense</name>
    <dbReference type="NCBI Taxonomy" id="255045"/>
    <lineage>
        <taxon>Bacteria</taxon>
        <taxon>Pseudomonadati</taxon>
        <taxon>Pseudomonadota</taxon>
        <taxon>Alphaproteobacteria</taxon>
        <taxon>Hyphomicrobiales</taxon>
        <taxon>Nitrobacteraceae</taxon>
        <taxon>Bradyrhizobium</taxon>
    </lineage>
</organism>
<proteinExistence type="inferred from homology"/>
<feature type="transmembrane region" description="Helical" evidence="7">
    <location>
        <begin position="444"/>
        <end position="461"/>
    </location>
</feature>
<dbReference type="RefSeq" id="WP_085358672.1">
    <property type="nucleotide sequence ID" value="NZ_NAFD01000165.1"/>
</dbReference>
<feature type="transmembrane region" description="Helical" evidence="7">
    <location>
        <begin position="325"/>
        <end position="344"/>
    </location>
</feature>
<feature type="transmembrane region" description="Helical" evidence="7">
    <location>
        <begin position="364"/>
        <end position="397"/>
    </location>
</feature>
<dbReference type="PANTHER" id="PTHR30250">
    <property type="entry name" value="PST FAMILY PREDICTED COLANIC ACID TRANSPORTER"/>
    <property type="match status" value="1"/>
</dbReference>
<accession>A0A1X3G0E1</accession>
<keyword evidence="3" id="KW-1003">Cell membrane</keyword>
<keyword evidence="5 7" id="KW-1133">Transmembrane helix</keyword>
<evidence type="ECO:0000256" key="5">
    <source>
        <dbReference type="ARBA" id="ARBA00022989"/>
    </source>
</evidence>
<feature type="transmembrane region" description="Helical" evidence="7">
    <location>
        <begin position="77"/>
        <end position="97"/>
    </location>
</feature>
<evidence type="ECO:0000256" key="4">
    <source>
        <dbReference type="ARBA" id="ARBA00022692"/>
    </source>
</evidence>
<dbReference type="InterPro" id="IPR050833">
    <property type="entry name" value="Poly_Biosynth_Transport"/>
</dbReference>
<sequence length="491" mass="51957">MNSVQRSILFSAADRYGSLALFIVATAVLARLLSPAEFGVYAVVNAITAVIGASFQEFGGGNYLIQKRELSPANVRSAFTVALGISIAIALLLFVLARALSDLFAEESLKRGIEVSALNFLLAPFSGTISALLRRDMQFGTLALCNFAASVAVALVSIGLAIAGFSYMAPVWGALAGSVSLTLALLASHRDFGALRPSLHECRDIVSFGLYSSGVSVINVFYNLAPQLFLARIMDFMSVGLYSRAINLTQTFDKLVTQVLNPVIMPVIVARRQAGDDLKAVYLEAIELLSAAHWPFLIFVAIMARPIIAIWLGETWLEVVPLVRLLCIANMALFAACLSYPMLVAVGSVRDALVSSFISLPPSLLVIFAASFFGVQAVAASAVLTLPFQAAVAIYFIGRHLGLKPTDITRTLMKSGIVTVVTAFGTSGCAALTEAGMLTSLGGLASGLGVAALCWWLGLLMTGHPLLHHLHVAAAGLARVAPKLRPSRSAL</sequence>
<feature type="transmembrane region" description="Helical" evidence="7">
    <location>
        <begin position="169"/>
        <end position="187"/>
    </location>
</feature>
<dbReference type="AlphaFoldDB" id="A0A1X3G0E1"/>
<comment type="similarity">
    <text evidence="2">Belongs to the polysaccharide synthase family.</text>
</comment>
<feature type="transmembrane region" description="Helical" evidence="7">
    <location>
        <begin position="417"/>
        <end position="438"/>
    </location>
</feature>
<evidence type="ECO:0000256" key="7">
    <source>
        <dbReference type="SAM" id="Phobius"/>
    </source>
</evidence>
<evidence type="ECO:0000256" key="3">
    <source>
        <dbReference type="ARBA" id="ARBA00022475"/>
    </source>
</evidence>
<evidence type="ECO:0000256" key="6">
    <source>
        <dbReference type="ARBA" id="ARBA00023136"/>
    </source>
</evidence>
<feature type="transmembrane region" description="Helical" evidence="7">
    <location>
        <begin position="16"/>
        <end position="34"/>
    </location>
</feature>
<comment type="caution">
    <text evidence="8">The sequence shown here is derived from an EMBL/GenBank/DDBJ whole genome shotgun (WGS) entry which is preliminary data.</text>
</comment>